<reference evidence="1 2" key="1">
    <citation type="submission" date="2019-04" db="EMBL/GenBank/DDBJ databases">
        <title>Streptomyces piniterrae sp. nov., a heliquinomycin-producing actinomycete isolated from rhizosphere soil of Pinus yunnanensis.</title>
        <authorList>
            <person name="Zhuang X."/>
            <person name="Zhao J."/>
        </authorList>
    </citation>
    <scope>NUCLEOTIDE SEQUENCE [LARGE SCALE GENOMIC DNA]</scope>
    <source>
        <strain evidence="2">jys28</strain>
    </source>
</reference>
<dbReference type="EMBL" id="SUMB01000007">
    <property type="protein sequence ID" value="TJZ51203.1"/>
    <property type="molecule type" value="Genomic_DNA"/>
</dbReference>
<accession>A0A4U0NBU2</accession>
<evidence type="ECO:0000313" key="1">
    <source>
        <dbReference type="EMBL" id="TJZ51203.1"/>
    </source>
</evidence>
<keyword evidence="2" id="KW-1185">Reference proteome</keyword>
<evidence type="ECO:0000313" key="2">
    <source>
        <dbReference type="Proteomes" id="UP000308697"/>
    </source>
</evidence>
<organism evidence="1 2">
    <name type="scientific">Streptomyces piniterrae</name>
    <dbReference type="NCBI Taxonomy" id="2571125"/>
    <lineage>
        <taxon>Bacteria</taxon>
        <taxon>Bacillati</taxon>
        <taxon>Actinomycetota</taxon>
        <taxon>Actinomycetes</taxon>
        <taxon>Kitasatosporales</taxon>
        <taxon>Streptomycetaceae</taxon>
        <taxon>Streptomyces</taxon>
    </lineage>
</organism>
<proteinExistence type="predicted"/>
<dbReference type="RefSeq" id="WP_136741834.1">
    <property type="nucleotide sequence ID" value="NZ_SUMB01000007.1"/>
</dbReference>
<dbReference type="AlphaFoldDB" id="A0A4U0NBU2"/>
<gene>
    <name evidence="1" type="ORF">FCH28_22220</name>
</gene>
<dbReference type="SUPFAM" id="SSF54909">
    <property type="entry name" value="Dimeric alpha+beta barrel"/>
    <property type="match status" value="1"/>
</dbReference>
<dbReference type="OrthoDB" id="4212209at2"/>
<dbReference type="Proteomes" id="UP000308697">
    <property type="component" value="Unassembled WGS sequence"/>
</dbReference>
<dbReference type="InterPro" id="IPR011008">
    <property type="entry name" value="Dimeric_a/b-barrel"/>
</dbReference>
<comment type="caution">
    <text evidence="1">The sequence shown here is derived from an EMBL/GenBank/DDBJ whole genome shotgun (WGS) entry which is preliminary data.</text>
</comment>
<dbReference type="Gene3D" id="3.30.70.100">
    <property type="match status" value="1"/>
</dbReference>
<protein>
    <submittedName>
        <fullName evidence="1">Uncharacterized protein</fullName>
    </submittedName>
</protein>
<name>A0A4U0NBU2_9ACTN</name>
<sequence length="100" mass="11683">MYMMREVYQAERGKAPEIVAAFKTLTKVFEEAGYANRRIYVDYSGPMDTVVCQWEFDSLDQYFTMERAFFVNPDENAQSLIDTFNSNAVSGYKEIYEVIQ</sequence>